<gene>
    <name evidence="1" type="ORF">H8L47_28790</name>
</gene>
<protein>
    <submittedName>
        <fullName evidence="1">Uncharacterized protein</fullName>
    </submittedName>
</protein>
<keyword evidence="2" id="KW-1185">Reference proteome</keyword>
<evidence type="ECO:0000313" key="2">
    <source>
        <dbReference type="Proteomes" id="UP000646911"/>
    </source>
</evidence>
<evidence type="ECO:0000313" key="1">
    <source>
        <dbReference type="EMBL" id="MBC3911567.1"/>
    </source>
</evidence>
<dbReference type="EMBL" id="JACOFX010000041">
    <property type="protein sequence ID" value="MBC3911567.1"/>
    <property type="molecule type" value="Genomic_DNA"/>
</dbReference>
<dbReference type="RefSeq" id="WP_186957271.1">
    <property type="nucleotide sequence ID" value="NZ_JACOFX010000041.1"/>
</dbReference>
<accession>A0ABR6ZJY1</accession>
<organism evidence="1 2">
    <name type="scientific">Undibacterium umbellatum</name>
    <dbReference type="NCBI Taxonomy" id="2762300"/>
    <lineage>
        <taxon>Bacteria</taxon>
        <taxon>Pseudomonadati</taxon>
        <taxon>Pseudomonadota</taxon>
        <taxon>Betaproteobacteria</taxon>
        <taxon>Burkholderiales</taxon>
        <taxon>Oxalobacteraceae</taxon>
        <taxon>Undibacterium</taxon>
    </lineage>
</organism>
<proteinExistence type="predicted"/>
<dbReference type="Proteomes" id="UP000646911">
    <property type="component" value="Unassembled WGS sequence"/>
</dbReference>
<name>A0ABR6ZJY1_9BURK</name>
<comment type="caution">
    <text evidence="1">The sequence shown here is derived from an EMBL/GenBank/DDBJ whole genome shotgun (WGS) entry which is preliminary data.</text>
</comment>
<reference evidence="1 2" key="1">
    <citation type="submission" date="2020-08" db="EMBL/GenBank/DDBJ databases">
        <title>Novel species isolated from subtropical streams in China.</title>
        <authorList>
            <person name="Lu H."/>
        </authorList>
    </citation>
    <scope>NUCLEOTIDE SEQUENCE [LARGE SCALE GENOMIC DNA]</scope>
    <source>
        <strain evidence="1 2">NL8W</strain>
    </source>
</reference>
<sequence length="154" mass="17979">MKEPTLLEKKLAELKARIQRAENDIFLADFFGVAKESFTWVENKDIGKLSVNVPSSKNRIFISKAYNDVLLKHSFELVEKFIQFSKFEKISVSFTLPNGDFPDWFHLDANQFYDLAIKLFRLSRSVDLVLKSGNDIYVFFIPEDDLLIFQSREN</sequence>